<dbReference type="RefSeq" id="XP_047780958.1">
    <property type="nucleotide sequence ID" value="XM_047921513.1"/>
</dbReference>
<comment type="similarity">
    <text evidence="4">Belongs to the copper transporter (Ctr) (TC 1.A.56) family. SLC31A subfamily.</text>
</comment>
<evidence type="ECO:0000256" key="3">
    <source>
        <dbReference type="ARBA" id="ARBA00023136"/>
    </source>
</evidence>
<dbReference type="Pfam" id="PF04145">
    <property type="entry name" value="Ctr"/>
    <property type="match status" value="1"/>
</dbReference>
<sequence>MNHGDHGGHGGMDHGDGGMDMGKMCSMNMIWNTQIEDTCVVFDWWHIRSTAGFVASFFVIVALGVLYEWLRVAARDVDRLIARRLVAEGKGKARIRSGRATPDSDSEAAGLLGGERALRKVGTPLPLLPRVSRAVLYGAQVFLSFFLMLVFMTYNAYLILAVVVGAATGHFVFGSHFDINAALAAATDSKGMSCH</sequence>
<evidence type="ECO:0000313" key="6">
    <source>
        <dbReference type="Proteomes" id="UP000814176"/>
    </source>
</evidence>
<feature type="transmembrane region" description="Helical" evidence="4">
    <location>
        <begin position="51"/>
        <end position="70"/>
    </location>
</feature>
<keyword evidence="6" id="KW-1185">Reference proteome</keyword>
<dbReference type="Proteomes" id="UP000814176">
    <property type="component" value="Unassembled WGS sequence"/>
</dbReference>
<dbReference type="GeneID" id="72002245"/>
<dbReference type="EMBL" id="JADCUA010000006">
    <property type="protein sequence ID" value="KAH9839203.1"/>
    <property type="molecule type" value="Genomic_DNA"/>
</dbReference>
<comment type="caution">
    <text evidence="5">The sequence shown here is derived from an EMBL/GenBank/DDBJ whole genome shotgun (WGS) entry which is preliminary data.</text>
</comment>
<dbReference type="PANTHER" id="PTHR12483">
    <property type="entry name" value="SOLUTE CARRIER FAMILY 31 COPPER TRANSPORTERS"/>
    <property type="match status" value="1"/>
</dbReference>
<evidence type="ECO:0000256" key="2">
    <source>
        <dbReference type="ARBA" id="ARBA00022989"/>
    </source>
</evidence>
<keyword evidence="4" id="KW-0187">Copper transport</keyword>
<gene>
    <name evidence="5" type="ORF">C8Q71DRAFT_722198</name>
</gene>
<name>A0ABQ8KMC8_9APHY</name>
<evidence type="ECO:0000256" key="1">
    <source>
        <dbReference type="ARBA" id="ARBA00022692"/>
    </source>
</evidence>
<proteinExistence type="inferred from homology"/>
<keyword evidence="4" id="KW-0186">Copper</keyword>
<keyword evidence="3 4" id="KW-0472">Membrane</keyword>
<organism evidence="5 6">
    <name type="scientific">Rhodofomes roseus</name>
    <dbReference type="NCBI Taxonomy" id="34475"/>
    <lineage>
        <taxon>Eukaryota</taxon>
        <taxon>Fungi</taxon>
        <taxon>Dikarya</taxon>
        <taxon>Basidiomycota</taxon>
        <taxon>Agaricomycotina</taxon>
        <taxon>Agaricomycetes</taxon>
        <taxon>Polyporales</taxon>
        <taxon>Rhodofomes</taxon>
    </lineage>
</organism>
<comment type="subcellular location">
    <subcellularLocation>
        <location evidence="4">Membrane</location>
        <topology evidence="4">Multi-pass membrane protein</topology>
    </subcellularLocation>
</comment>
<evidence type="ECO:0000313" key="5">
    <source>
        <dbReference type="EMBL" id="KAH9839203.1"/>
    </source>
</evidence>
<reference evidence="5 6" key="1">
    <citation type="journal article" date="2021" name="Environ. Microbiol.">
        <title>Gene family expansions and transcriptome signatures uncover fungal adaptations to wood decay.</title>
        <authorList>
            <person name="Hage H."/>
            <person name="Miyauchi S."/>
            <person name="Viragh M."/>
            <person name="Drula E."/>
            <person name="Min B."/>
            <person name="Chaduli D."/>
            <person name="Navarro D."/>
            <person name="Favel A."/>
            <person name="Norest M."/>
            <person name="Lesage-Meessen L."/>
            <person name="Balint B."/>
            <person name="Merenyi Z."/>
            <person name="de Eugenio L."/>
            <person name="Morin E."/>
            <person name="Martinez A.T."/>
            <person name="Baldrian P."/>
            <person name="Stursova M."/>
            <person name="Martinez M.J."/>
            <person name="Novotny C."/>
            <person name="Magnuson J.K."/>
            <person name="Spatafora J.W."/>
            <person name="Maurice S."/>
            <person name="Pangilinan J."/>
            <person name="Andreopoulos W."/>
            <person name="LaButti K."/>
            <person name="Hundley H."/>
            <person name="Na H."/>
            <person name="Kuo A."/>
            <person name="Barry K."/>
            <person name="Lipzen A."/>
            <person name="Henrissat B."/>
            <person name="Riley R."/>
            <person name="Ahrendt S."/>
            <person name="Nagy L.G."/>
            <person name="Grigoriev I.V."/>
            <person name="Martin F."/>
            <person name="Rosso M.N."/>
        </authorList>
    </citation>
    <scope>NUCLEOTIDE SEQUENCE [LARGE SCALE GENOMIC DNA]</scope>
    <source>
        <strain evidence="5 6">CIRM-BRFM 1785</strain>
    </source>
</reference>
<accession>A0ABQ8KMC8</accession>
<keyword evidence="4" id="KW-0406">Ion transport</keyword>
<keyword evidence="1 4" id="KW-0812">Transmembrane</keyword>
<keyword evidence="4" id="KW-0813">Transport</keyword>
<keyword evidence="2 4" id="KW-1133">Transmembrane helix</keyword>
<protein>
    <recommendedName>
        <fullName evidence="4">Copper transport protein</fullName>
    </recommendedName>
</protein>
<dbReference type="InterPro" id="IPR007274">
    <property type="entry name" value="Cop_transporter"/>
</dbReference>
<dbReference type="PANTHER" id="PTHR12483:SF115">
    <property type="entry name" value="COPPER TRANSPORT PROTEIN"/>
    <property type="match status" value="1"/>
</dbReference>
<evidence type="ECO:0000256" key="4">
    <source>
        <dbReference type="RuleBase" id="RU367022"/>
    </source>
</evidence>